<reference evidence="3 4" key="1">
    <citation type="journal article" date="2019" name="Gigascience">
        <title>Whole-genome sequence of the oriental lung fluke Paragonimus westermani.</title>
        <authorList>
            <person name="Oey H."/>
            <person name="Zakrzewski M."/>
            <person name="Narain K."/>
            <person name="Devi K.R."/>
            <person name="Agatsuma T."/>
            <person name="Nawaratna S."/>
            <person name="Gobert G.N."/>
            <person name="Jones M.K."/>
            <person name="Ragan M.A."/>
            <person name="McManus D.P."/>
            <person name="Krause L."/>
        </authorList>
    </citation>
    <scope>NUCLEOTIDE SEQUENCE [LARGE SCALE GENOMIC DNA]</scope>
    <source>
        <strain evidence="3 4">IND2009</strain>
    </source>
</reference>
<dbReference type="AlphaFoldDB" id="A0A5J4P5W9"/>
<dbReference type="InterPro" id="IPR035979">
    <property type="entry name" value="RBD_domain_sf"/>
</dbReference>
<keyword evidence="1" id="KW-0694">RNA-binding</keyword>
<dbReference type="PROSITE" id="PS50102">
    <property type="entry name" value="RRM"/>
    <property type="match status" value="1"/>
</dbReference>
<dbReference type="InterPro" id="IPR000504">
    <property type="entry name" value="RRM_dom"/>
</dbReference>
<protein>
    <recommendedName>
        <fullName evidence="2">RRM domain-containing protein</fullName>
    </recommendedName>
</protein>
<gene>
    <name evidence="3" type="ORF">DEA37_0005913</name>
</gene>
<dbReference type="Proteomes" id="UP000324629">
    <property type="component" value="Unassembled WGS sequence"/>
</dbReference>
<organism evidence="3 4">
    <name type="scientific">Paragonimus westermani</name>
    <dbReference type="NCBI Taxonomy" id="34504"/>
    <lineage>
        <taxon>Eukaryota</taxon>
        <taxon>Metazoa</taxon>
        <taxon>Spiralia</taxon>
        <taxon>Lophotrochozoa</taxon>
        <taxon>Platyhelminthes</taxon>
        <taxon>Trematoda</taxon>
        <taxon>Digenea</taxon>
        <taxon>Plagiorchiida</taxon>
        <taxon>Troglotremata</taxon>
        <taxon>Troglotrematidae</taxon>
        <taxon>Paragonimus</taxon>
    </lineage>
</organism>
<sequence>MTETASEDNQTNLIVNYLPQAMSQEEMRSLFAKIGKLSSCKLIRDRASDFFQFASVGWLLPSALRFEYLRQLGVNRRPFNLECPLSDSSEQ</sequence>
<evidence type="ECO:0000256" key="1">
    <source>
        <dbReference type="PROSITE-ProRule" id="PRU00176"/>
    </source>
</evidence>
<keyword evidence="4" id="KW-1185">Reference proteome</keyword>
<dbReference type="SUPFAM" id="SSF54928">
    <property type="entry name" value="RNA-binding domain, RBD"/>
    <property type="match status" value="1"/>
</dbReference>
<dbReference type="InterPro" id="IPR012677">
    <property type="entry name" value="Nucleotide-bd_a/b_plait_sf"/>
</dbReference>
<feature type="domain" description="RRM" evidence="2">
    <location>
        <begin position="11"/>
        <end position="55"/>
    </location>
</feature>
<evidence type="ECO:0000313" key="3">
    <source>
        <dbReference type="EMBL" id="KAA3682488.1"/>
    </source>
</evidence>
<dbReference type="Pfam" id="PF00076">
    <property type="entry name" value="RRM_1"/>
    <property type="match status" value="1"/>
</dbReference>
<evidence type="ECO:0000313" key="4">
    <source>
        <dbReference type="Proteomes" id="UP000324629"/>
    </source>
</evidence>
<comment type="caution">
    <text evidence="3">The sequence shown here is derived from an EMBL/GenBank/DDBJ whole genome shotgun (WGS) entry which is preliminary data.</text>
</comment>
<dbReference type="GO" id="GO:0003723">
    <property type="term" value="F:RNA binding"/>
    <property type="evidence" value="ECO:0007669"/>
    <property type="project" value="UniProtKB-UniRule"/>
</dbReference>
<name>A0A5J4P5W9_9TREM</name>
<accession>A0A5J4P5W9</accession>
<dbReference type="EMBL" id="QNGE01000007">
    <property type="protein sequence ID" value="KAA3682488.1"/>
    <property type="molecule type" value="Genomic_DNA"/>
</dbReference>
<proteinExistence type="predicted"/>
<dbReference type="Gene3D" id="3.30.70.330">
    <property type="match status" value="1"/>
</dbReference>
<evidence type="ECO:0000259" key="2">
    <source>
        <dbReference type="PROSITE" id="PS50102"/>
    </source>
</evidence>